<evidence type="ECO:0000259" key="9">
    <source>
        <dbReference type="PROSITE" id="PS50109"/>
    </source>
</evidence>
<feature type="domain" description="Histidine kinase" evidence="9">
    <location>
        <begin position="259"/>
        <end position="472"/>
    </location>
</feature>
<dbReference type="EMBL" id="CP115667">
    <property type="protein sequence ID" value="WBW49276.1"/>
    <property type="molecule type" value="Genomic_DNA"/>
</dbReference>
<dbReference type="Pfam" id="PF02518">
    <property type="entry name" value="HATPase_c"/>
    <property type="match status" value="1"/>
</dbReference>
<evidence type="ECO:0000256" key="8">
    <source>
        <dbReference type="SAM" id="Phobius"/>
    </source>
</evidence>
<dbReference type="PANTHER" id="PTHR43711:SF1">
    <property type="entry name" value="HISTIDINE KINASE 1"/>
    <property type="match status" value="1"/>
</dbReference>
<dbReference type="Gene3D" id="6.10.340.10">
    <property type="match status" value="1"/>
</dbReference>
<dbReference type="SMART" id="SM00387">
    <property type="entry name" value="HATPase_c"/>
    <property type="match status" value="1"/>
</dbReference>
<name>A0ABY7QSH5_9FIRM</name>
<evidence type="ECO:0000256" key="5">
    <source>
        <dbReference type="ARBA" id="ARBA00022679"/>
    </source>
</evidence>
<protein>
    <recommendedName>
        <fullName evidence="3">histidine kinase</fullName>
        <ecNumber evidence="3">2.7.13.3</ecNumber>
    </recommendedName>
</protein>
<dbReference type="InterPro" id="IPR003660">
    <property type="entry name" value="HAMP_dom"/>
</dbReference>
<organism evidence="11 12">
    <name type="scientific">Peptoniphilus equinus</name>
    <dbReference type="NCBI Taxonomy" id="3016343"/>
    <lineage>
        <taxon>Bacteria</taxon>
        <taxon>Bacillati</taxon>
        <taxon>Bacillota</taxon>
        <taxon>Tissierellia</taxon>
        <taxon>Tissierellales</taxon>
        <taxon>Peptoniphilaceae</taxon>
        <taxon>Peptoniphilus</taxon>
    </lineage>
</organism>
<dbReference type="SUPFAM" id="SSF47384">
    <property type="entry name" value="Homodimeric domain of signal transducing histidine kinase"/>
    <property type="match status" value="1"/>
</dbReference>
<dbReference type="CDD" id="cd06225">
    <property type="entry name" value="HAMP"/>
    <property type="match status" value="1"/>
</dbReference>
<dbReference type="CDD" id="cd00082">
    <property type="entry name" value="HisKA"/>
    <property type="match status" value="1"/>
</dbReference>
<evidence type="ECO:0000259" key="10">
    <source>
        <dbReference type="PROSITE" id="PS50885"/>
    </source>
</evidence>
<dbReference type="InterPro" id="IPR003594">
    <property type="entry name" value="HATPase_dom"/>
</dbReference>
<dbReference type="InterPro" id="IPR036890">
    <property type="entry name" value="HATPase_C_sf"/>
</dbReference>
<dbReference type="InterPro" id="IPR036097">
    <property type="entry name" value="HisK_dim/P_sf"/>
</dbReference>
<dbReference type="SUPFAM" id="SSF55874">
    <property type="entry name" value="ATPase domain of HSP90 chaperone/DNA topoisomerase II/histidine kinase"/>
    <property type="match status" value="1"/>
</dbReference>
<dbReference type="Pfam" id="PF00512">
    <property type="entry name" value="HisKA"/>
    <property type="match status" value="1"/>
</dbReference>
<evidence type="ECO:0000256" key="4">
    <source>
        <dbReference type="ARBA" id="ARBA00022553"/>
    </source>
</evidence>
<feature type="domain" description="HAMP" evidence="10">
    <location>
        <begin position="199"/>
        <end position="251"/>
    </location>
</feature>
<dbReference type="SMART" id="SM00388">
    <property type="entry name" value="HisKA"/>
    <property type="match status" value="1"/>
</dbReference>
<proteinExistence type="predicted"/>
<reference evidence="11 12" key="1">
    <citation type="submission" date="2023-01" db="EMBL/GenBank/DDBJ databases">
        <authorList>
            <person name="Lee S.H."/>
            <person name="Jung H.S."/>
            <person name="Yun J.U."/>
        </authorList>
    </citation>
    <scope>NUCLEOTIDE SEQUENCE [LARGE SCALE GENOMIC DNA]</scope>
    <source>
        <strain evidence="11 12">CBA3646</strain>
    </source>
</reference>
<keyword evidence="6 11" id="KW-0418">Kinase</keyword>
<sequence length="474" mass="54293">MTPHQKTNLVKNSMMFNFWKYFMLFAAAIILCLWLFQVVFLNQFYETMKIREVTKIGTLLRDNFTSKDFESKVLNTSQNRGMNIEVIDKNGYLVLPLNWVEVIVNPRVLDRESFNKFFENVGYKKDAYKITLTKFKYIENTTIVYGGYLGIKDGEPMYLLIKTNLEPVDAAVDILKNILMIVTGLSFTLSVVVAYFISKRLSSPLVKMSRTARQLAGGNYNVSFDEGAYSEIDDLSQTLNYATNELTKTIEMRKDIIANVSHDLKTPLTVIRSYAEMIRDISGDNRDKRLEHIDIIINESDKLTKFVNDLLDISKLEGSLENVHLAPVDLKVLTEDVLHRMNDDHGITIEAMAHPVILADKRRMEQVIYNFITNAVKYTGADKKIRIVIASHGENHIEYACIDNGEGIDAKNRDAVWDRFYRIRDNQTRPRVGTGLGLHIVKSILELHGFEYGVDSELGKGSKFYFIAEAFKLN</sequence>
<dbReference type="RefSeq" id="WP_271190808.1">
    <property type="nucleotide sequence ID" value="NZ_CP115667.1"/>
</dbReference>
<dbReference type="SMART" id="SM00304">
    <property type="entry name" value="HAMP"/>
    <property type="match status" value="1"/>
</dbReference>
<evidence type="ECO:0000256" key="3">
    <source>
        <dbReference type="ARBA" id="ARBA00012438"/>
    </source>
</evidence>
<keyword evidence="12" id="KW-1185">Reference proteome</keyword>
<keyword evidence="4" id="KW-0597">Phosphoprotein</keyword>
<evidence type="ECO:0000256" key="7">
    <source>
        <dbReference type="ARBA" id="ARBA00023012"/>
    </source>
</evidence>
<dbReference type="PROSITE" id="PS50885">
    <property type="entry name" value="HAMP"/>
    <property type="match status" value="1"/>
</dbReference>
<dbReference type="InterPro" id="IPR050736">
    <property type="entry name" value="Sensor_HK_Regulatory"/>
</dbReference>
<dbReference type="Pfam" id="PF00672">
    <property type="entry name" value="HAMP"/>
    <property type="match status" value="1"/>
</dbReference>
<keyword evidence="8" id="KW-0812">Transmembrane</keyword>
<dbReference type="GO" id="GO:0016301">
    <property type="term" value="F:kinase activity"/>
    <property type="evidence" value="ECO:0007669"/>
    <property type="project" value="UniProtKB-KW"/>
</dbReference>
<keyword evidence="5" id="KW-0808">Transferase</keyword>
<comment type="catalytic activity">
    <reaction evidence="1">
        <text>ATP + protein L-histidine = ADP + protein N-phospho-L-histidine.</text>
        <dbReference type="EC" id="2.7.13.3"/>
    </reaction>
</comment>
<dbReference type="InterPro" id="IPR005467">
    <property type="entry name" value="His_kinase_dom"/>
</dbReference>
<dbReference type="Proteomes" id="UP001210339">
    <property type="component" value="Chromosome"/>
</dbReference>
<dbReference type="PRINTS" id="PR00344">
    <property type="entry name" value="BCTRLSENSOR"/>
</dbReference>
<comment type="subcellular location">
    <subcellularLocation>
        <location evidence="2">Membrane</location>
    </subcellularLocation>
</comment>
<dbReference type="Gene3D" id="3.30.565.10">
    <property type="entry name" value="Histidine kinase-like ATPase, C-terminal domain"/>
    <property type="match status" value="1"/>
</dbReference>
<feature type="transmembrane region" description="Helical" evidence="8">
    <location>
        <begin position="178"/>
        <end position="198"/>
    </location>
</feature>
<evidence type="ECO:0000256" key="1">
    <source>
        <dbReference type="ARBA" id="ARBA00000085"/>
    </source>
</evidence>
<dbReference type="PROSITE" id="PS50109">
    <property type="entry name" value="HIS_KIN"/>
    <property type="match status" value="1"/>
</dbReference>
<keyword evidence="8" id="KW-0472">Membrane</keyword>
<dbReference type="Gene3D" id="1.10.287.130">
    <property type="match status" value="1"/>
</dbReference>
<dbReference type="EC" id="2.7.13.3" evidence="3"/>
<dbReference type="SUPFAM" id="SSF158472">
    <property type="entry name" value="HAMP domain-like"/>
    <property type="match status" value="1"/>
</dbReference>
<accession>A0ABY7QSH5</accession>
<evidence type="ECO:0000313" key="12">
    <source>
        <dbReference type="Proteomes" id="UP001210339"/>
    </source>
</evidence>
<dbReference type="CDD" id="cd00075">
    <property type="entry name" value="HATPase"/>
    <property type="match status" value="1"/>
</dbReference>
<dbReference type="PANTHER" id="PTHR43711">
    <property type="entry name" value="TWO-COMPONENT HISTIDINE KINASE"/>
    <property type="match status" value="1"/>
</dbReference>
<evidence type="ECO:0000256" key="2">
    <source>
        <dbReference type="ARBA" id="ARBA00004370"/>
    </source>
</evidence>
<dbReference type="InterPro" id="IPR003661">
    <property type="entry name" value="HisK_dim/P_dom"/>
</dbReference>
<dbReference type="InterPro" id="IPR004358">
    <property type="entry name" value="Sig_transdc_His_kin-like_C"/>
</dbReference>
<keyword evidence="8" id="KW-1133">Transmembrane helix</keyword>
<evidence type="ECO:0000313" key="11">
    <source>
        <dbReference type="EMBL" id="WBW49276.1"/>
    </source>
</evidence>
<gene>
    <name evidence="11" type="ORF">O6R05_04495</name>
</gene>
<keyword evidence="7" id="KW-0902">Two-component regulatory system</keyword>
<evidence type="ECO:0000256" key="6">
    <source>
        <dbReference type="ARBA" id="ARBA00022777"/>
    </source>
</evidence>